<evidence type="ECO:0000256" key="8">
    <source>
        <dbReference type="ARBA" id="ARBA00038120"/>
    </source>
</evidence>
<proteinExistence type="inferred from homology"/>
<dbReference type="SUPFAM" id="SSF53448">
    <property type="entry name" value="Nucleotide-diphospho-sugar transferases"/>
    <property type="match status" value="1"/>
</dbReference>
<dbReference type="Proteomes" id="UP000634660">
    <property type="component" value="Unassembled WGS sequence"/>
</dbReference>
<sequence length="247" mass="26024">MTVRAARPRASLEAVAVVVPAHDEEDLLPAALAALRTAARHPALARVRVLTVVVADACRDDTASLAREAGATVVTGRFRNPGRARALGVRRALRELGGPAARTWIATTDADSEVPPGWLAHHLARAREGWEAVVGTVVLPRTSPLADRLRARYEETRPPGGEWRHPHVHGANLGVGAAAYRSVGGFPPLASGEDHALVDALKRAGHRVLPTALCPVLTSPRVRGRARGGFADDLAALGPCPGHPEEA</sequence>
<dbReference type="OrthoDB" id="9777873at2"/>
<organism evidence="12 13">
    <name type="scientific">Streptomyces subrutilus</name>
    <dbReference type="NCBI Taxonomy" id="36818"/>
    <lineage>
        <taxon>Bacteria</taxon>
        <taxon>Bacillati</taxon>
        <taxon>Actinomycetota</taxon>
        <taxon>Actinomycetes</taxon>
        <taxon>Kitasatosporales</taxon>
        <taxon>Streptomycetaceae</taxon>
        <taxon>Streptomyces</taxon>
    </lineage>
</organism>
<dbReference type="Proteomes" id="UP000326831">
    <property type="component" value="Chromosome"/>
</dbReference>
<keyword evidence="13" id="KW-1185">Reference proteome</keyword>
<reference evidence="11" key="1">
    <citation type="journal article" date="2014" name="Int. J. Syst. Evol. Microbiol.">
        <title>Complete genome sequence of Corynebacterium casei LMG S-19264T (=DSM 44701T), isolated from a smear-ripened cheese.</title>
        <authorList>
            <consortium name="US DOE Joint Genome Institute (JGI-PGF)"/>
            <person name="Walter F."/>
            <person name="Albersmeier A."/>
            <person name="Kalinowski J."/>
            <person name="Ruckert C."/>
        </authorList>
    </citation>
    <scope>NUCLEOTIDE SEQUENCE</scope>
    <source>
        <strain evidence="11">JCM 4834</strain>
    </source>
</reference>
<reference evidence="12 13" key="2">
    <citation type="submission" date="2017-09" db="EMBL/GenBank/DDBJ databases">
        <authorList>
            <person name="Lee N."/>
            <person name="Cho B.-K."/>
        </authorList>
    </citation>
    <scope>NUCLEOTIDE SEQUENCE [LARGE SCALE GENOMIC DNA]</scope>
    <source>
        <strain evidence="12 13">ATCC 27467</strain>
    </source>
</reference>
<dbReference type="KEGG" id="ssub:CP968_06060"/>
<gene>
    <name evidence="11" type="primary">gtrB</name>
    <name evidence="12" type="ORF">CP968_06060</name>
    <name evidence="11" type="ORF">GCM10010371_23400</name>
</gene>
<dbReference type="GO" id="GO:0016757">
    <property type="term" value="F:glycosyltransferase activity"/>
    <property type="evidence" value="ECO:0007669"/>
    <property type="project" value="UniProtKB-KW"/>
</dbReference>
<evidence type="ECO:0000256" key="5">
    <source>
        <dbReference type="ARBA" id="ARBA00023136"/>
    </source>
</evidence>
<name>A0A5P2UG04_9ACTN</name>
<keyword evidence="5" id="KW-0472">Membrane</keyword>
<evidence type="ECO:0000256" key="4">
    <source>
        <dbReference type="ARBA" id="ARBA00022679"/>
    </source>
</evidence>
<evidence type="ECO:0000259" key="10">
    <source>
        <dbReference type="Pfam" id="PF00535"/>
    </source>
</evidence>
<dbReference type="InterPro" id="IPR001173">
    <property type="entry name" value="Glyco_trans_2-like"/>
</dbReference>
<dbReference type="Gene3D" id="3.90.550.10">
    <property type="entry name" value="Spore Coat Polysaccharide Biosynthesis Protein SpsA, Chain A"/>
    <property type="match status" value="1"/>
</dbReference>
<evidence type="ECO:0000256" key="2">
    <source>
        <dbReference type="ARBA" id="ARBA00022475"/>
    </source>
</evidence>
<dbReference type="EMBL" id="CP023701">
    <property type="protein sequence ID" value="QEU77900.1"/>
    <property type="molecule type" value="Genomic_DNA"/>
</dbReference>
<comment type="similarity">
    <text evidence="8">Belongs to the glycosyltransferase 2 family. CrtQ subfamily.</text>
</comment>
<accession>A0A5P2UG04</accession>
<dbReference type="InterPro" id="IPR029044">
    <property type="entry name" value="Nucleotide-diphossugar_trans"/>
</dbReference>
<keyword evidence="3" id="KW-0328">Glycosyltransferase</keyword>
<feature type="domain" description="Glycosyltransferase 2-like" evidence="10">
    <location>
        <begin position="17"/>
        <end position="153"/>
    </location>
</feature>
<keyword evidence="4 12" id="KW-0808">Transferase</keyword>
<evidence type="ECO:0000256" key="6">
    <source>
        <dbReference type="ARBA" id="ARBA00037281"/>
    </source>
</evidence>
<dbReference type="RefSeq" id="WP_150517002.1">
    <property type="nucleotide sequence ID" value="NZ_BMVX01000007.1"/>
</dbReference>
<protein>
    <recommendedName>
        <fullName evidence="9">4,4'-diaponeurosporenoate glycosyltransferase</fullName>
    </recommendedName>
</protein>
<comment type="pathway">
    <text evidence="7">Carotenoid biosynthesis; staphyloxanthin biosynthesis; staphyloxanthin from farnesyl diphosphate: step 4/5.</text>
</comment>
<dbReference type="PANTHER" id="PTHR43646:SF2">
    <property type="entry name" value="GLYCOSYLTRANSFERASE 2-LIKE DOMAIN-CONTAINING PROTEIN"/>
    <property type="match status" value="1"/>
</dbReference>
<dbReference type="AlphaFoldDB" id="A0A5P2UG04"/>
<comment type="subcellular location">
    <subcellularLocation>
        <location evidence="1">Cell membrane</location>
    </subcellularLocation>
</comment>
<evidence type="ECO:0000256" key="9">
    <source>
        <dbReference type="ARBA" id="ARBA00040345"/>
    </source>
</evidence>
<dbReference type="PANTHER" id="PTHR43646">
    <property type="entry name" value="GLYCOSYLTRANSFERASE"/>
    <property type="match status" value="1"/>
</dbReference>
<evidence type="ECO:0000313" key="13">
    <source>
        <dbReference type="Proteomes" id="UP000326831"/>
    </source>
</evidence>
<evidence type="ECO:0000256" key="3">
    <source>
        <dbReference type="ARBA" id="ARBA00022676"/>
    </source>
</evidence>
<dbReference type="Pfam" id="PF00535">
    <property type="entry name" value="Glycos_transf_2"/>
    <property type="match status" value="1"/>
</dbReference>
<comment type="function">
    <text evidence="6">Catalyzes the glycosylation of 4,4'-diaponeurosporenoate, i.e. the esterification of glucose at the C1'' position with the carboxyl group of 4,4'-diaponeurosporenic acid, to form glycosyl-4,4'-diaponeurosporenoate. This is a step in the biosynthesis of staphyloxanthin, an orange pigment present in most staphylococci strains.</text>
</comment>
<evidence type="ECO:0000256" key="7">
    <source>
        <dbReference type="ARBA" id="ARBA00037904"/>
    </source>
</evidence>
<evidence type="ECO:0000313" key="11">
    <source>
        <dbReference type="EMBL" id="GGZ63176.1"/>
    </source>
</evidence>
<keyword evidence="2" id="KW-1003">Cell membrane</keyword>
<reference evidence="11" key="3">
    <citation type="submission" date="2020-09" db="EMBL/GenBank/DDBJ databases">
        <authorList>
            <person name="Sun Q."/>
            <person name="Ohkuma M."/>
        </authorList>
    </citation>
    <scope>NUCLEOTIDE SEQUENCE</scope>
    <source>
        <strain evidence="11">JCM 4834</strain>
    </source>
</reference>
<dbReference type="GO" id="GO:0005886">
    <property type="term" value="C:plasma membrane"/>
    <property type="evidence" value="ECO:0007669"/>
    <property type="project" value="UniProtKB-SubCell"/>
</dbReference>
<evidence type="ECO:0000256" key="1">
    <source>
        <dbReference type="ARBA" id="ARBA00004236"/>
    </source>
</evidence>
<evidence type="ECO:0000313" key="12">
    <source>
        <dbReference type="EMBL" id="QEU77900.1"/>
    </source>
</evidence>
<dbReference type="EMBL" id="BMVX01000007">
    <property type="protein sequence ID" value="GGZ63176.1"/>
    <property type="molecule type" value="Genomic_DNA"/>
</dbReference>